<gene>
    <name evidence="3" type="ORF">ACFFNY_01930</name>
</gene>
<evidence type="ECO:0000313" key="4">
    <source>
        <dbReference type="Proteomes" id="UP001589619"/>
    </source>
</evidence>
<evidence type="ECO:0000256" key="1">
    <source>
        <dbReference type="SAM" id="MobiDB-lite"/>
    </source>
</evidence>
<reference evidence="3 4" key="1">
    <citation type="submission" date="2024-09" db="EMBL/GenBank/DDBJ databases">
        <authorList>
            <person name="Sun Q."/>
            <person name="Mori K."/>
        </authorList>
    </citation>
    <scope>NUCLEOTIDE SEQUENCE [LARGE SCALE GENOMIC DNA]</scope>
    <source>
        <strain evidence="3 4">JCM 12520</strain>
    </source>
</reference>
<keyword evidence="2" id="KW-0472">Membrane</keyword>
<dbReference type="RefSeq" id="WP_344917061.1">
    <property type="nucleotide sequence ID" value="NZ_BAAAYO010000021.1"/>
</dbReference>
<dbReference type="EMBL" id="JBHMAG010000002">
    <property type="protein sequence ID" value="MFB9750318.1"/>
    <property type="molecule type" value="Genomic_DNA"/>
</dbReference>
<feature type="transmembrane region" description="Helical" evidence="2">
    <location>
        <begin position="325"/>
        <end position="346"/>
    </location>
</feature>
<evidence type="ECO:0000313" key="3">
    <source>
        <dbReference type="EMBL" id="MFB9750318.1"/>
    </source>
</evidence>
<proteinExistence type="predicted"/>
<dbReference type="Proteomes" id="UP001589619">
    <property type="component" value="Unassembled WGS sequence"/>
</dbReference>
<sequence>MDFQSRSAHQPKKTGPSPTPASPQYEAESIGTVEYGGGLSRGSMMSAGHIMQLQRTVGNQAVQRMLSGVAGQGRAQRAPDRTSDGAQAADGPASARSNVIQREGEAAAPVPPSAAAPRTDGNLRSMGEYYTIYKWLKSEAEKAGKTALFGYFDSLDPGQKMTAIRAMAGNARHPDLDKVKDTMITGFFRKSFDWNRFSEVSREANQTDTVNYNADQARDYASYTAIGTSSAAGGTGGSAKISAELGARSAVPVAANAAPVAAGLSGAASLSQMYNATQNYDSSLSAADKAQLVVGEGGGGAADFARFAATASDGPTTVASGAATMAAGVGAVVGGAAYLVSGVAGYREGRKNAAKLEGLESGFGERADDAHATQLGHAAHLGASTQHLNKNKSAATAAKGALMIVGGAMLLAAAASPIGPLLITAAAILGGIAAIIKFYKKSKRKEAFVDRVLDTETEAAKPENAGLGKEKVRQRMMEARGFNSLDQCYSQIVTDLAGMLFDGGVKGEDEECKQVLEAMGLKIDKKQQKPSKELIAKKLNN</sequence>
<keyword evidence="4" id="KW-1185">Reference proteome</keyword>
<keyword evidence="2" id="KW-1133">Transmembrane helix</keyword>
<organism evidence="3 4">
    <name type="scientific">Paenibacillus hodogayensis</name>
    <dbReference type="NCBI Taxonomy" id="279208"/>
    <lineage>
        <taxon>Bacteria</taxon>
        <taxon>Bacillati</taxon>
        <taxon>Bacillota</taxon>
        <taxon>Bacilli</taxon>
        <taxon>Bacillales</taxon>
        <taxon>Paenibacillaceae</taxon>
        <taxon>Paenibacillus</taxon>
    </lineage>
</organism>
<feature type="transmembrane region" description="Helical" evidence="2">
    <location>
        <begin position="421"/>
        <end position="439"/>
    </location>
</feature>
<evidence type="ECO:0000256" key="2">
    <source>
        <dbReference type="SAM" id="Phobius"/>
    </source>
</evidence>
<feature type="transmembrane region" description="Helical" evidence="2">
    <location>
        <begin position="396"/>
        <end position="415"/>
    </location>
</feature>
<name>A0ABV5VPW5_9BACL</name>
<accession>A0ABV5VPW5</accession>
<protein>
    <submittedName>
        <fullName evidence="3">Uncharacterized protein</fullName>
    </submittedName>
</protein>
<feature type="region of interest" description="Disordered" evidence="1">
    <location>
        <begin position="68"/>
        <end position="121"/>
    </location>
</feature>
<keyword evidence="2" id="KW-0812">Transmembrane</keyword>
<comment type="caution">
    <text evidence="3">The sequence shown here is derived from an EMBL/GenBank/DDBJ whole genome shotgun (WGS) entry which is preliminary data.</text>
</comment>
<feature type="region of interest" description="Disordered" evidence="1">
    <location>
        <begin position="1"/>
        <end position="29"/>
    </location>
</feature>